<dbReference type="InterPro" id="IPR003594">
    <property type="entry name" value="HATPase_dom"/>
</dbReference>
<evidence type="ECO:0000256" key="5">
    <source>
        <dbReference type="SAM" id="MobiDB-lite"/>
    </source>
</evidence>
<evidence type="ECO:0000259" key="6">
    <source>
        <dbReference type="PROSITE" id="PS50109"/>
    </source>
</evidence>
<proteinExistence type="predicted"/>
<keyword evidence="8" id="KW-1185">Reference proteome</keyword>
<reference evidence="7 8" key="1">
    <citation type="submission" date="2015-10" db="EMBL/GenBank/DDBJ databases">
        <title>Draft genome sequence of Streptomyces curacoi DSM 40107, type strain for the species Streptomyces curacoi.</title>
        <authorList>
            <person name="Ruckert C."/>
            <person name="Winkler A."/>
            <person name="Kalinowski J."/>
            <person name="Kampfer P."/>
            <person name="Glaeser S."/>
        </authorList>
    </citation>
    <scope>NUCLEOTIDE SEQUENCE [LARGE SCALE GENOMIC DNA]</scope>
    <source>
        <strain evidence="7 8">DSM 40107</strain>
    </source>
</reference>
<feature type="compositionally biased region" description="Low complexity" evidence="5">
    <location>
        <begin position="116"/>
        <end position="128"/>
    </location>
</feature>
<dbReference type="GO" id="GO:0000155">
    <property type="term" value="F:phosphorelay sensor kinase activity"/>
    <property type="evidence" value="ECO:0007669"/>
    <property type="project" value="TreeGrafter"/>
</dbReference>
<dbReference type="GO" id="GO:0009927">
    <property type="term" value="F:histidine phosphotransfer kinase activity"/>
    <property type="evidence" value="ECO:0007669"/>
    <property type="project" value="TreeGrafter"/>
</dbReference>
<dbReference type="CDD" id="cd00075">
    <property type="entry name" value="HATPase"/>
    <property type="match status" value="1"/>
</dbReference>
<evidence type="ECO:0000256" key="1">
    <source>
        <dbReference type="ARBA" id="ARBA00000085"/>
    </source>
</evidence>
<dbReference type="PANTHER" id="PTHR43047">
    <property type="entry name" value="TWO-COMPONENT HISTIDINE PROTEIN KINASE"/>
    <property type="match status" value="1"/>
</dbReference>
<dbReference type="Proteomes" id="UP000054024">
    <property type="component" value="Unassembled WGS sequence"/>
</dbReference>
<evidence type="ECO:0000256" key="4">
    <source>
        <dbReference type="ARBA" id="ARBA00022777"/>
    </source>
</evidence>
<dbReference type="PANTHER" id="PTHR43047:SF72">
    <property type="entry name" value="OSMOSENSING HISTIDINE PROTEIN KINASE SLN1"/>
    <property type="match status" value="1"/>
</dbReference>
<comment type="caution">
    <text evidence="7">The sequence shown here is derived from an EMBL/GenBank/DDBJ whole genome shotgun (WGS) entry which is preliminary data.</text>
</comment>
<feature type="region of interest" description="Disordered" evidence="5">
    <location>
        <begin position="81"/>
        <end position="128"/>
    </location>
</feature>
<keyword evidence="3" id="KW-0808">Transferase</keyword>
<protein>
    <recommendedName>
        <fullName evidence="2">histidine kinase</fullName>
        <ecNumber evidence="2">2.7.13.3</ecNumber>
    </recommendedName>
</protein>
<dbReference type="EC" id="2.7.13.3" evidence="2"/>
<evidence type="ECO:0000256" key="3">
    <source>
        <dbReference type="ARBA" id="ARBA00022679"/>
    </source>
</evidence>
<gene>
    <name evidence="7" type="ORF">AQI70_14725</name>
</gene>
<name>A0A117PB07_9ACTN</name>
<dbReference type="GO" id="GO:0005886">
    <property type="term" value="C:plasma membrane"/>
    <property type="evidence" value="ECO:0007669"/>
    <property type="project" value="TreeGrafter"/>
</dbReference>
<dbReference type="Pfam" id="PF02518">
    <property type="entry name" value="HATPase_c"/>
    <property type="match status" value="1"/>
</dbReference>
<evidence type="ECO:0000313" key="8">
    <source>
        <dbReference type="Proteomes" id="UP000054024"/>
    </source>
</evidence>
<organism evidence="7 8">
    <name type="scientific">Streptomyces curacoi</name>
    <dbReference type="NCBI Taxonomy" id="146536"/>
    <lineage>
        <taxon>Bacteria</taxon>
        <taxon>Bacillati</taxon>
        <taxon>Actinomycetota</taxon>
        <taxon>Actinomycetes</taxon>
        <taxon>Kitasatosporales</taxon>
        <taxon>Streptomycetaceae</taxon>
        <taxon>Streptomyces</taxon>
    </lineage>
</organism>
<evidence type="ECO:0000313" key="7">
    <source>
        <dbReference type="EMBL" id="KUM76212.1"/>
    </source>
</evidence>
<accession>A0A117PB07</accession>
<comment type="catalytic activity">
    <reaction evidence="1">
        <text>ATP + protein L-histidine = ADP + protein N-phospho-L-histidine.</text>
        <dbReference type="EC" id="2.7.13.3"/>
    </reaction>
</comment>
<keyword evidence="4" id="KW-0418">Kinase</keyword>
<sequence length="128" mass="13233">MSAPSGSRTGRVRVLIVDDEPVQLTAKEFARPGIAPALLPAVFEHFTRADASRARRGPHDGGSGLGLAVVAAIVSAHGGRIGVQSEPGRTEFTVELPHAGAEPPPLDTPSGPSAPAPARSTRTFARNR</sequence>
<dbReference type="Gene3D" id="3.30.565.10">
    <property type="entry name" value="Histidine kinase-like ATPase, C-terminal domain"/>
    <property type="match status" value="1"/>
</dbReference>
<dbReference type="EMBL" id="LMWJ01000009">
    <property type="protein sequence ID" value="KUM76212.1"/>
    <property type="molecule type" value="Genomic_DNA"/>
</dbReference>
<feature type="compositionally biased region" description="Pro residues" evidence="5">
    <location>
        <begin position="102"/>
        <end position="115"/>
    </location>
</feature>
<dbReference type="SUPFAM" id="SSF55874">
    <property type="entry name" value="ATPase domain of HSP90 chaperone/DNA topoisomerase II/histidine kinase"/>
    <property type="match status" value="1"/>
</dbReference>
<dbReference type="SMART" id="SM00387">
    <property type="entry name" value="HATPase_c"/>
    <property type="match status" value="1"/>
</dbReference>
<dbReference type="InterPro" id="IPR005467">
    <property type="entry name" value="His_kinase_dom"/>
</dbReference>
<evidence type="ECO:0000256" key="2">
    <source>
        <dbReference type="ARBA" id="ARBA00012438"/>
    </source>
</evidence>
<dbReference type="STRING" id="146536.AQI70_14725"/>
<dbReference type="InterPro" id="IPR036890">
    <property type="entry name" value="HATPase_C_sf"/>
</dbReference>
<feature type="domain" description="Histidine kinase" evidence="6">
    <location>
        <begin position="1"/>
        <end position="100"/>
    </location>
</feature>
<dbReference type="PROSITE" id="PS50109">
    <property type="entry name" value="HIS_KIN"/>
    <property type="match status" value="1"/>
</dbReference>
<dbReference type="AlphaFoldDB" id="A0A117PB07"/>